<sequence length="132" mass="14995">ALADGSLTPERSLELERTIAVNERFVARKLAFRAASELSRMLDTGKVDVRRSQWLEAAVEKGMSICVEDGRRARQGYDEGRIDEERFAVMRERLGVDFGRLNTEALRLRDMVDEEGETGGAGETYGREQRRE</sequence>
<feature type="non-terminal residue" evidence="2">
    <location>
        <position position="1"/>
    </location>
</feature>
<organism evidence="2 3">
    <name type="scientific">Friedmanniomyces endolithicus</name>
    <dbReference type="NCBI Taxonomy" id="329885"/>
    <lineage>
        <taxon>Eukaryota</taxon>
        <taxon>Fungi</taxon>
        <taxon>Dikarya</taxon>
        <taxon>Ascomycota</taxon>
        <taxon>Pezizomycotina</taxon>
        <taxon>Dothideomycetes</taxon>
        <taxon>Dothideomycetidae</taxon>
        <taxon>Mycosphaerellales</taxon>
        <taxon>Teratosphaeriaceae</taxon>
        <taxon>Friedmanniomyces</taxon>
    </lineage>
</organism>
<evidence type="ECO:0000256" key="1">
    <source>
        <dbReference type="SAM" id="MobiDB-lite"/>
    </source>
</evidence>
<proteinExistence type="predicted"/>
<dbReference type="Proteomes" id="UP001175353">
    <property type="component" value="Unassembled WGS sequence"/>
</dbReference>
<dbReference type="AlphaFoldDB" id="A0AAN6GZY9"/>
<accession>A0AAN6GZY9</accession>
<comment type="caution">
    <text evidence="2">The sequence shown here is derived from an EMBL/GenBank/DDBJ whole genome shotgun (WGS) entry which is preliminary data.</text>
</comment>
<evidence type="ECO:0000313" key="3">
    <source>
        <dbReference type="Proteomes" id="UP001175353"/>
    </source>
</evidence>
<dbReference type="EMBL" id="JAUJLE010001272">
    <property type="protein sequence ID" value="KAK0949266.1"/>
    <property type="molecule type" value="Genomic_DNA"/>
</dbReference>
<feature type="region of interest" description="Disordered" evidence="1">
    <location>
        <begin position="111"/>
        <end position="132"/>
    </location>
</feature>
<protein>
    <submittedName>
        <fullName evidence="2">Uncharacterized protein</fullName>
    </submittedName>
</protein>
<gene>
    <name evidence="2" type="ORF">LTR91_026596</name>
</gene>
<name>A0AAN6GZY9_9PEZI</name>
<evidence type="ECO:0000313" key="2">
    <source>
        <dbReference type="EMBL" id="KAK0949266.1"/>
    </source>
</evidence>
<reference evidence="2" key="1">
    <citation type="submission" date="2023-06" db="EMBL/GenBank/DDBJ databases">
        <title>Black Yeasts Isolated from many extreme environments.</title>
        <authorList>
            <person name="Coleine C."/>
            <person name="Stajich J.E."/>
            <person name="Selbmann L."/>
        </authorList>
    </citation>
    <scope>NUCLEOTIDE SEQUENCE</scope>
    <source>
        <strain evidence="2">CCFEE 5200</strain>
    </source>
</reference>
<keyword evidence="3" id="KW-1185">Reference proteome</keyword>